<keyword evidence="5 11" id="KW-1133">Transmembrane helix</keyword>
<dbReference type="GO" id="GO:0005783">
    <property type="term" value="C:endoplasmic reticulum"/>
    <property type="evidence" value="ECO:0007669"/>
    <property type="project" value="TreeGrafter"/>
</dbReference>
<keyword evidence="6 11" id="KW-0472">Membrane</keyword>
<dbReference type="GO" id="GO:0019706">
    <property type="term" value="F:protein-cysteine S-palmitoyltransferase activity"/>
    <property type="evidence" value="ECO:0007669"/>
    <property type="project" value="UniProtKB-EC"/>
</dbReference>
<evidence type="ECO:0000256" key="3">
    <source>
        <dbReference type="ARBA" id="ARBA00022679"/>
    </source>
</evidence>
<evidence type="ECO:0000256" key="2">
    <source>
        <dbReference type="ARBA" id="ARBA00008574"/>
    </source>
</evidence>
<sequence length="306" mass="34771">MAKLPTLVLRWTSLVFELCCERLNPSLPICFLLLVGVMYGAWMNTGYALLQLQDGGKHPSRHRWLAPGSVTLVLVAFVMACFVDPGVLEDTPRSKAKRTHAFDGLLYVPGSYCSTCEAEKPARSKHCRVCNRCVARFDHHCVWLNSCVGERNMRWFLLFLTSTVYLCAYGTWLSMALLMQEANHGQMTGWKDTWAYLLKWHSGMVSIVLFLSMIGCVLMCFLAYQASLVFRNLTTNEAHKRYAIQQQMDIENKKILDQNKTHVEMGLASNEDLLVMPSHAYDRGPINNLWEAIFPEAPLIARTTSH</sequence>
<feature type="transmembrane region" description="Helical" evidence="11">
    <location>
        <begin position="70"/>
        <end position="88"/>
    </location>
</feature>
<dbReference type="InterPro" id="IPR001594">
    <property type="entry name" value="Palmitoyltrfase_DHHC"/>
</dbReference>
<evidence type="ECO:0000256" key="7">
    <source>
        <dbReference type="ARBA" id="ARBA00023139"/>
    </source>
</evidence>
<evidence type="ECO:0000256" key="4">
    <source>
        <dbReference type="ARBA" id="ARBA00022692"/>
    </source>
</evidence>
<dbReference type="EC" id="2.3.1.225" evidence="11"/>
<evidence type="ECO:0000259" key="12">
    <source>
        <dbReference type="Pfam" id="PF01529"/>
    </source>
</evidence>
<dbReference type="InterPro" id="IPR039859">
    <property type="entry name" value="PFA4/ZDH16/20/ERF2-like"/>
</dbReference>
<keyword evidence="8" id="KW-0449">Lipoprotein</keyword>
<protein>
    <recommendedName>
        <fullName evidence="11">S-acyltransferase</fullName>
        <ecNumber evidence="11">2.3.1.225</ecNumber>
    </recommendedName>
    <alternativeName>
        <fullName evidence="11">Palmitoyltransferase</fullName>
    </alternativeName>
</protein>
<feature type="transmembrane region" description="Helical" evidence="11">
    <location>
        <begin position="155"/>
        <end position="180"/>
    </location>
</feature>
<reference evidence="13" key="1">
    <citation type="submission" date="2021-01" db="EMBL/GenBank/DDBJ databases">
        <authorList>
            <person name="Corre E."/>
            <person name="Pelletier E."/>
            <person name="Niang G."/>
            <person name="Scheremetjew M."/>
            <person name="Finn R."/>
            <person name="Kale V."/>
            <person name="Holt S."/>
            <person name="Cochrane G."/>
            <person name="Meng A."/>
            <person name="Brown T."/>
            <person name="Cohen L."/>
        </authorList>
    </citation>
    <scope>NUCLEOTIDE SEQUENCE</scope>
    <source>
        <strain evidence="13">CCMP1897</strain>
    </source>
</reference>
<dbReference type="PROSITE" id="PS50216">
    <property type="entry name" value="DHHC"/>
    <property type="match status" value="1"/>
</dbReference>
<feature type="domain" description="Palmitoyltransferase DHHC" evidence="12">
    <location>
        <begin position="111"/>
        <end position="240"/>
    </location>
</feature>
<evidence type="ECO:0000313" key="13">
    <source>
        <dbReference type="EMBL" id="CAE0608038.1"/>
    </source>
</evidence>
<dbReference type="EMBL" id="HBIS01002081">
    <property type="protein sequence ID" value="CAE0608038.1"/>
    <property type="molecule type" value="Transcribed_RNA"/>
</dbReference>
<dbReference type="GO" id="GO:0005794">
    <property type="term" value="C:Golgi apparatus"/>
    <property type="evidence" value="ECO:0007669"/>
    <property type="project" value="TreeGrafter"/>
</dbReference>
<comment type="catalytic activity">
    <reaction evidence="10 11">
        <text>L-cysteinyl-[protein] + hexadecanoyl-CoA = S-hexadecanoyl-L-cysteinyl-[protein] + CoA</text>
        <dbReference type="Rhea" id="RHEA:36683"/>
        <dbReference type="Rhea" id="RHEA-COMP:10131"/>
        <dbReference type="Rhea" id="RHEA-COMP:11032"/>
        <dbReference type="ChEBI" id="CHEBI:29950"/>
        <dbReference type="ChEBI" id="CHEBI:57287"/>
        <dbReference type="ChEBI" id="CHEBI:57379"/>
        <dbReference type="ChEBI" id="CHEBI:74151"/>
        <dbReference type="EC" id="2.3.1.225"/>
    </reaction>
</comment>
<organism evidence="13">
    <name type="scientific">Picocystis salinarum</name>
    <dbReference type="NCBI Taxonomy" id="88271"/>
    <lineage>
        <taxon>Eukaryota</taxon>
        <taxon>Viridiplantae</taxon>
        <taxon>Chlorophyta</taxon>
        <taxon>Picocystophyceae</taxon>
        <taxon>Picocystales</taxon>
        <taxon>Picocystaceae</taxon>
        <taxon>Picocystis</taxon>
    </lineage>
</organism>
<feature type="transmembrane region" description="Helical" evidence="11">
    <location>
        <begin position="31"/>
        <end position="50"/>
    </location>
</feature>
<dbReference type="GO" id="GO:0006612">
    <property type="term" value="P:protein targeting to membrane"/>
    <property type="evidence" value="ECO:0007669"/>
    <property type="project" value="TreeGrafter"/>
</dbReference>
<evidence type="ECO:0000256" key="1">
    <source>
        <dbReference type="ARBA" id="ARBA00004127"/>
    </source>
</evidence>
<evidence type="ECO:0000256" key="11">
    <source>
        <dbReference type="RuleBase" id="RU079119"/>
    </source>
</evidence>
<comment type="domain">
    <text evidence="11">The DHHC domain is required for palmitoyltransferase activity.</text>
</comment>
<feature type="transmembrane region" description="Helical" evidence="11">
    <location>
        <begin position="200"/>
        <end position="224"/>
    </location>
</feature>
<dbReference type="PANTHER" id="PTHR22883">
    <property type="entry name" value="ZINC FINGER DHHC DOMAIN CONTAINING PROTEIN"/>
    <property type="match status" value="1"/>
</dbReference>
<dbReference type="PANTHER" id="PTHR22883:SF43">
    <property type="entry name" value="PALMITOYLTRANSFERASE APP"/>
    <property type="match status" value="1"/>
</dbReference>
<comment type="similarity">
    <text evidence="2 11">Belongs to the DHHC palmitoyltransferase family.</text>
</comment>
<evidence type="ECO:0000256" key="8">
    <source>
        <dbReference type="ARBA" id="ARBA00023288"/>
    </source>
</evidence>
<evidence type="ECO:0000256" key="6">
    <source>
        <dbReference type="ARBA" id="ARBA00023136"/>
    </source>
</evidence>
<evidence type="ECO:0000256" key="10">
    <source>
        <dbReference type="ARBA" id="ARBA00048048"/>
    </source>
</evidence>
<proteinExistence type="inferred from homology"/>
<keyword evidence="4 11" id="KW-0812">Transmembrane</keyword>
<keyword evidence="3 11" id="KW-0808">Transferase</keyword>
<gene>
    <name evidence="13" type="ORF">PSAL00342_LOCUS1855</name>
</gene>
<dbReference type="AlphaFoldDB" id="A0A7S3XCZ7"/>
<dbReference type="Pfam" id="PF01529">
    <property type="entry name" value="DHHC"/>
    <property type="match status" value="1"/>
</dbReference>
<keyword evidence="7" id="KW-0564">Palmitate</keyword>
<accession>A0A7S3XCZ7</accession>
<keyword evidence="9 11" id="KW-0012">Acyltransferase</keyword>
<evidence type="ECO:0000256" key="5">
    <source>
        <dbReference type="ARBA" id="ARBA00022989"/>
    </source>
</evidence>
<name>A0A7S3XCZ7_9CHLO</name>
<evidence type="ECO:0000256" key="9">
    <source>
        <dbReference type="ARBA" id="ARBA00023315"/>
    </source>
</evidence>
<comment type="subcellular location">
    <subcellularLocation>
        <location evidence="1">Endomembrane system</location>
        <topology evidence="1">Multi-pass membrane protein</topology>
    </subcellularLocation>
</comment>